<protein>
    <submittedName>
        <fullName evidence="4">Acyl CoA:acetate/3-ketoacid CoA transferase</fullName>
    </submittedName>
</protein>
<dbReference type="SUPFAM" id="SSF100950">
    <property type="entry name" value="NagB/RpiA/CoA transferase-like"/>
    <property type="match status" value="2"/>
</dbReference>
<evidence type="ECO:0000256" key="3">
    <source>
        <dbReference type="PIRNR" id="PIRNR000858"/>
    </source>
</evidence>
<comment type="similarity">
    <text evidence="1 3">Belongs to the 3-oxoacid CoA-transferase family.</text>
</comment>
<dbReference type="GO" id="GO:0008410">
    <property type="term" value="F:CoA-transferase activity"/>
    <property type="evidence" value="ECO:0007669"/>
    <property type="project" value="InterPro"/>
</dbReference>
<evidence type="ECO:0000256" key="1">
    <source>
        <dbReference type="ARBA" id="ARBA00007154"/>
    </source>
</evidence>
<dbReference type="PANTHER" id="PTHR43293:SF1">
    <property type="entry name" value="ACETATE COA-TRANSFERASE YDIF"/>
    <property type="match status" value="1"/>
</dbReference>
<evidence type="ECO:0000313" key="4">
    <source>
        <dbReference type="EMBL" id="SDK74714.1"/>
    </source>
</evidence>
<gene>
    <name evidence="4" type="ORF">SAMN05216187_11616</name>
</gene>
<evidence type="ECO:0000313" key="5">
    <source>
        <dbReference type="Proteomes" id="UP000242700"/>
    </source>
</evidence>
<dbReference type="InterPro" id="IPR014388">
    <property type="entry name" value="3-oxoacid_CoA-transferase"/>
</dbReference>
<dbReference type="Proteomes" id="UP000242700">
    <property type="component" value="Unassembled WGS sequence"/>
</dbReference>
<dbReference type="Pfam" id="PF01144">
    <property type="entry name" value="CoA_trans"/>
    <property type="match status" value="1"/>
</dbReference>
<dbReference type="InterPro" id="IPR004165">
    <property type="entry name" value="CoA_trans_fam_I"/>
</dbReference>
<dbReference type="RefSeq" id="WP_092600003.1">
    <property type="nucleotide sequence ID" value="NZ_FNFI01000016.1"/>
</dbReference>
<accession>A0A1G9EF19</accession>
<dbReference type="PANTHER" id="PTHR43293">
    <property type="entry name" value="ACETATE COA-TRANSFERASE YDIF"/>
    <property type="match status" value="1"/>
</dbReference>
<proteinExistence type="inferred from homology"/>
<dbReference type="GO" id="GO:0046952">
    <property type="term" value="P:ketone body catabolic process"/>
    <property type="evidence" value="ECO:0007669"/>
    <property type="project" value="InterPro"/>
</dbReference>
<organism evidence="4 5">
    <name type="scientific">Jeotgalicoccus aerolatus</name>
    <dbReference type="NCBI Taxonomy" id="709510"/>
    <lineage>
        <taxon>Bacteria</taxon>
        <taxon>Bacillati</taxon>
        <taxon>Bacillota</taxon>
        <taxon>Bacilli</taxon>
        <taxon>Bacillales</taxon>
        <taxon>Staphylococcaceae</taxon>
        <taxon>Jeotgalicoccus</taxon>
    </lineage>
</organism>
<dbReference type="OrthoDB" id="9805230at2"/>
<dbReference type="InterPro" id="IPR037171">
    <property type="entry name" value="NagB/RpiA_transferase-like"/>
</dbReference>
<dbReference type="SMART" id="SM00882">
    <property type="entry name" value="CoA_trans"/>
    <property type="match status" value="1"/>
</dbReference>
<name>A0A1G9EF19_9STAP</name>
<keyword evidence="2 3" id="KW-0808">Transferase</keyword>
<dbReference type="STRING" id="586411.SAMN05216187_11616"/>
<sequence>MEIISYNDLRNIIKRGDVISIAALSAGNLPMEVLKYLAEQYDEDKKTDNLTFVVSNDISDFDDGFDLDSFVSRGMVKRIIASLVIASPVTVEAIKNNKIEAYFLPQGVIATSYREQASSSPGMITKIGLNTVVDPRIFGGKVNDLTREELVSLIKINNEEYLHYDLPKIDITLLRGTYADESGNIFMTHESHLGEGFSAASAARQNGGKVIVQVKEIIKKGDYKPSDVFIPSELVDYVVVNKNPKYHKQVIQTYYDPALSGHHRIVQSKESFLEFGSRKIILRRSAQFLKPGHAVSIGYGINNELSNVLREEQAEELVKLNIDTGIFGGIIGSRNHFGMNYNLDARMRHEMTWDFIFNGGLDIAYLSFAEIDQSGSVNVSQFGDRMNGSGGFIDISQTVKTLIFSGTMVVGSESHCEDNELIIDREGHSKKFVETVQSLDFNAAYSRELGQNVFYVTERAVFQLTDSGLELIEIAPGLDLKKDVLDQMAFKPAVAENVKIMNSQLFQETWGELRESIKNNH</sequence>
<evidence type="ECO:0000256" key="2">
    <source>
        <dbReference type="ARBA" id="ARBA00022679"/>
    </source>
</evidence>
<dbReference type="PIRSF" id="PIRSF000858">
    <property type="entry name" value="SCOT-t"/>
    <property type="match status" value="1"/>
</dbReference>
<dbReference type="EMBL" id="FNFI01000016">
    <property type="protein sequence ID" value="SDK74714.1"/>
    <property type="molecule type" value="Genomic_DNA"/>
</dbReference>
<dbReference type="AlphaFoldDB" id="A0A1G9EF19"/>
<dbReference type="Gene3D" id="3.40.1080.10">
    <property type="entry name" value="Glutaconate Coenzyme A-transferase"/>
    <property type="match status" value="2"/>
</dbReference>
<reference evidence="5" key="1">
    <citation type="submission" date="2016-10" db="EMBL/GenBank/DDBJ databases">
        <authorList>
            <person name="Varghese N."/>
            <person name="Submissions S."/>
        </authorList>
    </citation>
    <scope>NUCLEOTIDE SEQUENCE [LARGE SCALE GENOMIC DNA]</scope>
    <source>
        <strain evidence="5">CGMCC 1.8911</strain>
    </source>
</reference>